<reference evidence="1 2" key="1">
    <citation type="journal article" date="2014" name="BMC Genomics">
        <title>Comparative genome sequencing reveals chemotype-specific gene clusters in the toxigenic black mold Stachybotrys.</title>
        <authorList>
            <person name="Semeiks J."/>
            <person name="Borek D."/>
            <person name="Otwinowski Z."/>
            <person name="Grishin N.V."/>
        </authorList>
    </citation>
    <scope>NUCLEOTIDE SEQUENCE [LARGE SCALE GENOMIC DNA]</scope>
    <source>
        <strain evidence="1 2">IBT 40285</strain>
    </source>
</reference>
<evidence type="ECO:0000313" key="2">
    <source>
        <dbReference type="Proteomes" id="UP000028524"/>
    </source>
</evidence>
<accession>A0A084QVQ7</accession>
<evidence type="ECO:0000313" key="1">
    <source>
        <dbReference type="EMBL" id="KFA68042.1"/>
    </source>
</evidence>
<name>A0A084QVQ7_STAC4</name>
<dbReference type="EMBL" id="KL660022">
    <property type="protein sequence ID" value="KFA68042.1"/>
    <property type="molecule type" value="Genomic_DNA"/>
</dbReference>
<sequence length="45" mass="5005">MAMSCGEAYITKISIAFVEIDHNPRTVQLVKAGGKLYQRHDNGQI</sequence>
<feature type="non-terminal residue" evidence="1">
    <location>
        <position position="45"/>
    </location>
</feature>
<gene>
    <name evidence="1" type="ORF">S40285_10841</name>
</gene>
<dbReference type="Proteomes" id="UP000028524">
    <property type="component" value="Unassembled WGS sequence"/>
</dbReference>
<organism evidence="1 2">
    <name type="scientific">Stachybotrys chlorohalonatus (strain IBT 40285)</name>
    <dbReference type="NCBI Taxonomy" id="1283841"/>
    <lineage>
        <taxon>Eukaryota</taxon>
        <taxon>Fungi</taxon>
        <taxon>Dikarya</taxon>
        <taxon>Ascomycota</taxon>
        <taxon>Pezizomycotina</taxon>
        <taxon>Sordariomycetes</taxon>
        <taxon>Hypocreomycetidae</taxon>
        <taxon>Hypocreales</taxon>
        <taxon>Stachybotryaceae</taxon>
        <taxon>Stachybotrys</taxon>
    </lineage>
</organism>
<proteinExistence type="predicted"/>
<protein>
    <submittedName>
        <fullName evidence="1">Uncharacterized protein</fullName>
    </submittedName>
</protein>
<keyword evidence="2" id="KW-1185">Reference proteome</keyword>
<dbReference type="InParanoid" id="A0A084QVQ7"/>
<dbReference type="HOGENOM" id="CLU_3210261_0_0_1"/>
<dbReference type="AlphaFoldDB" id="A0A084QVQ7"/>